<keyword evidence="1" id="KW-0472">Membrane</keyword>
<keyword evidence="3" id="KW-1185">Reference proteome</keyword>
<evidence type="ECO:0000313" key="3">
    <source>
        <dbReference type="Proteomes" id="UP000536685"/>
    </source>
</evidence>
<evidence type="ECO:0000256" key="1">
    <source>
        <dbReference type="SAM" id="Phobius"/>
    </source>
</evidence>
<keyword evidence="1" id="KW-1133">Transmembrane helix</keyword>
<feature type="transmembrane region" description="Helical" evidence="1">
    <location>
        <begin position="124"/>
        <end position="146"/>
    </location>
</feature>
<keyword evidence="1" id="KW-0812">Transmembrane</keyword>
<feature type="transmembrane region" description="Helical" evidence="1">
    <location>
        <begin position="80"/>
        <end position="103"/>
    </location>
</feature>
<comment type="caution">
    <text evidence="2">The sequence shown here is derived from an EMBL/GenBank/DDBJ whole genome shotgun (WGS) entry which is preliminary data.</text>
</comment>
<organism evidence="2 3">
    <name type="scientific">Conyzicola lurida</name>
    <dbReference type="NCBI Taxonomy" id="1172621"/>
    <lineage>
        <taxon>Bacteria</taxon>
        <taxon>Bacillati</taxon>
        <taxon>Actinomycetota</taxon>
        <taxon>Actinomycetes</taxon>
        <taxon>Micrococcales</taxon>
        <taxon>Microbacteriaceae</taxon>
        <taxon>Conyzicola</taxon>
    </lineage>
</organism>
<protein>
    <recommendedName>
        <fullName evidence="4">DUF2510 domain-containing protein</fullName>
    </recommendedName>
</protein>
<accession>A0A841ANT4</accession>
<dbReference type="RefSeq" id="WP_184237699.1">
    <property type="nucleotide sequence ID" value="NZ_JACHMJ010000001.1"/>
</dbReference>
<sequence length="156" mass="16380">MPDTVPTAAPTTPPAGWYAHPALPGSDLWWSGVEWTQHARPTGSESAAPVTGPFTGQPYSLETTDGGPTAKTLQPAITSLVFGILSFALNAFFLASIVAIARGRQALTRAKALQLEGKPPHGRALALWGSWLGVAGLLTGALQSWLVVTAWSAYLF</sequence>
<dbReference type="AlphaFoldDB" id="A0A841ANT4"/>
<evidence type="ECO:0000313" key="2">
    <source>
        <dbReference type="EMBL" id="MBB5843988.1"/>
    </source>
</evidence>
<dbReference type="EMBL" id="JACHMJ010000001">
    <property type="protein sequence ID" value="MBB5843988.1"/>
    <property type="molecule type" value="Genomic_DNA"/>
</dbReference>
<dbReference type="Proteomes" id="UP000536685">
    <property type="component" value="Unassembled WGS sequence"/>
</dbReference>
<gene>
    <name evidence="2" type="ORF">HD599_002311</name>
</gene>
<reference evidence="2 3" key="1">
    <citation type="submission" date="2020-08" db="EMBL/GenBank/DDBJ databases">
        <title>Sequencing the genomes of 1000 actinobacteria strains.</title>
        <authorList>
            <person name="Klenk H.-P."/>
        </authorList>
    </citation>
    <scope>NUCLEOTIDE SEQUENCE [LARGE SCALE GENOMIC DNA]</scope>
    <source>
        <strain evidence="2 3">DSM 105784</strain>
    </source>
</reference>
<name>A0A841ANT4_9MICO</name>
<evidence type="ECO:0008006" key="4">
    <source>
        <dbReference type="Google" id="ProtNLM"/>
    </source>
</evidence>
<proteinExistence type="predicted"/>